<proteinExistence type="predicted"/>
<keyword evidence="2" id="KW-1185">Reference proteome</keyword>
<dbReference type="InParanoid" id="A0A286UKN5"/>
<gene>
    <name evidence="1" type="ORF">PNOK_0495900</name>
</gene>
<evidence type="ECO:0000313" key="2">
    <source>
        <dbReference type="Proteomes" id="UP000217199"/>
    </source>
</evidence>
<reference evidence="1 2" key="1">
    <citation type="journal article" date="2017" name="Mol. Ecol.">
        <title>Comparative and population genomic landscape of Phellinus noxius: A hypervariable fungus causing root rot in trees.</title>
        <authorList>
            <person name="Chung C.L."/>
            <person name="Lee T.J."/>
            <person name="Akiba M."/>
            <person name="Lee H.H."/>
            <person name="Kuo T.H."/>
            <person name="Liu D."/>
            <person name="Ke H.M."/>
            <person name="Yokoi T."/>
            <person name="Roa M.B."/>
            <person name="Lu M.J."/>
            <person name="Chang Y.Y."/>
            <person name="Ann P.J."/>
            <person name="Tsai J.N."/>
            <person name="Chen C.Y."/>
            <person name="Tzean S.S."/>
            <person name="Ota Y."/>
            <person name="Hattori T."/>
            <person name="Sahashi N."/>
            <person name="Liou R.F."/>
            <person name="Kikuchi T."/>
            <person name="Tsai I.J."/>
        </authorList>
    </citation>
    <scope>NUCLEOTIDE SEQUENCE [LARGE SCALE GENOMIC DNA]</scope>
    <source>
        <strain evidence="1 2">FFPRI411160</strain>
    </source>
</reference>
<organism evidence="1 2">
    <name type="scientific">Pyrrhoderma noxium</name>
    <dbReference type="NCBI Taxonomy" id="2282107"/>
    <lineage>
        <taxon>Eukaryota</taxon>
        <taxon>Fungi</taxon>
        <taxon>Dikarya</taxon>
        <taxon>Basidiomycota</taxon>
        <taxon>Agaricomycotina</taxon>
        <taxon>Agaricomycetes</taxon>
        <taxon>Hymenochaetales</taxon>
        <taxon>Hymenochaetaceae</taxon>
        <taxon>Pyrrhoderma</taxon>
    </lineage>
</organism>
<comment type="caution">
    <text evidence="1">The sequence shown here is derived from an EMBL/GenBank/DDBJ whole genome shotgun (WGS) entry which is preliminary data.</text>
</comment>
<dbReference type="EMBL" id="NBII01000004">
    <property type="protein sequence ID" value="PAV20025.1"/>
    <property type="molecule type" value="Genomic_DNA"/>
</dbReference>
<evidence type="ECO:0000313" key="1">
    <source>
        <dbReference type="EMBL" id="PAV20025.1"/>
    </source>
</evidence>
<protein>
    <submittedName>
        <fullName evidence="1">Uncharacterized protein</fullName>
    </submittedName>
</protein>
<name>A0A286UKN5_9AGAM</name>
<dbReference type="Proteomes" id="UP000217199">
    <property type="component" value="Unassembled WGS sequence"/>
</dbReference>
<accession>A0A286UKN5</accession>
<sequence>MCFSGSSLSPSLIPSATKFRRIAFLISKIYSYHLHDKNLYKLKRGTLLSTINPVTWSTTVTERLSLRRFIPNVSVQK</sequence>
<dbReference type="AlphaFoldDB" id="A0A286UKN5"/>